<evidence type="ECO:0008006" key="4">
    <source>
        <dbReference type="Google" id="ProtNLM"/>
    </source>
</evidence>
<feature type="compositionally biased region" description="Basic and acidic residues" evidence="1">
    <location>
        <begin position="178"/>
        <end position="193"/>
    </location>
</feature>
<organism evidence="2 3">
    <name type="scientific">Litoribrevibacter albus</name>
    <dbReference type="NCBI Taxonomy" id="1473156"/>
    <lineage>
        <taxon>Bacteria</taxon>
        <taxon>Pseudomonadati</taxon>
        <taxon>Pseudomonadota</taxon>
        <taxon>Gammaproteobacteria</taxon>
        <taxon>Oceanospirillales</taxon>
        <taxon>Oceanospirillaceae</taxon>
        <taxon>Litoribrevibacter</taxon>
    </lineage>
</organism>
<comment type="caution">
    <text evidence="2">The sequence shown here is derived from an EMBL/GenBank/DDBJ whole genome shotgun (WGS) entry which is preliminary data.</text>
</comment>
<dbReference type="AlphaFoldDB" id="A0AA37W809"/>
<gene>
    <name evidence="2" type="ORF">GCM10007876_36720</name>
</gene>
<proteinExistence type="predicted"/>
<evidence type="ECO:0000313" key="2">
    <source>
        <dbReference type="EMBL" id="GLQ33192.1"/>
    </source>
</evidence>
<accession>A0AA37W809</accession>
<dbReference type="Proteomes" id="UP001161389">
    <property type="component" value="Unassembled WGS sequence"/>
</dbReference>
<feature type="region of interest" description="Disordered" evidence="1">
    <location>
        <begin position="151"/>
        <end position="193"/>
    </location>
</feature>
<protein>
    <recommendedName>
        <fullName evidence="4">Glycine zipper 2TM domain-containing protein</fullName>
    </recommendedName>
</protein>
<dbReference type="RefSeq" id="WP_284383506.1">
    <property type="nucleotide sequence ID" value="NZ_BSNM01000025.1"/>
</dbReference>
<sequence>MLKIRFKAPESCNLQASISLVFCLLFGSKSLHAEALYLPQEIQYGRVVAHHIHKIDPSYGRGAILGAITGAVVAENARGWGALGGAIVGAGLEGAITSGQEAHKVVVRLVNGQSFSIATPPNNLRTGDCVAVEQSDHGAELFKVSHQFCEEAQPSHRNKPNSPPNDHYSSTFNQSQPHYRDGNREDNKEEQCDKARAKLRYAKDSEYNRVLADVQRYCQD</sequence>
<evidence type="ECO:0000313" key="3">
    <source>
        <dbReference type="Proteomes" id="UP001161389"/>
    </source>
</evidence>
<reference evidence="2" key="2">
    <citation type="submission" date="2023-01" db="EMBL/GenBank/DDBJ databases">
        <title>Draft genome sequence of Litoribrevibacter albus strain NBRC 110071.</title>
        <authorList>
            <person name="Sun Q."/>
            <person name="Mori K."/>
        </authorList>
    </citation>
    <scope>NUCLEOTIDE SEQUENCE</scope>
    <source>
        <strain evidence="2">NBRC 110071</strain>
    </source>
</reference>
<feature type="compositionally biased region" description="Polar residues" evidence="1">
    <location>
        <begin position="167"/>
        <end position="177"/>
    </location>
</feature>
<dbReference type="EMBL" id="BSNM01000025">
    <property type="protein sequence ID" value="GLQ33192.1"/>
    <property type="molecule type" value="Genomic_DNA"/>
</dbReference>
<name>A0AA37W809_9GAMM</name>
<keyword evidence="3" id="KW-1185">Reference proteome</keyword>
<reference evidence="2" key="1">
    <citation type="journal article" date="2014" name="Int. J. Syst. Evol. Microbiol.">
        <title>Complete genome sequence of Corynebacterium casei LMG S-19264T (=DSM 44701T), isolated from a smear-ripened cheese.</title>
        <authorList>
            <consortium name="US DOE Joint Genome Institute (JGI-PGF)"/>
            <person name="Walter F."/>
            <person name="Albersmeier A."/>
            <person name="Kalinowski J."/>
            <person name="Ruckert C."/>
        </authorList>
    </citation>
    <scope>NUCLEOTIDE SEQUENCE</scope>
    <source>
        <strain evidence="2">NBRC 110071</strain>
    </source>
</reference>
<evidence type="ECO:0000256" key="1">
    <source>
        <dbReference type="SAM" id="MobiDB-lite"/>
    </source>
</evidence>